<feature type="domain" description="AA1-like" evidence="6">
    <location>
        <begin position="42"/>
        <end position="170"/>
    </location>
</feature>
<dbReference type="EMBL" id="JABEYC010000176">
    <property type="protein sequence ID" value="KAF4981268.1"/>
    <property type="molecule type" value="Genomic_DNA"/>
</dbReference>
<evidence type="ECO:0000313" key="8">
    <source>
        <dbReference type="Proteomes" id="UP000635477"/>
    </source>
</evidence>
<dbReference type="AlphaFoldDB" id="A0A8H4UQL6"/>
<evidence type="ECO:0000259" key="6">
    <source>
        <dbReference type="Pfam" id="PF16541"/>
    </source>
</evidence>
<name>A0A8H4UQL6_9HYPO</name>
<reference evidence="7" key="2">
    <citation type="submission" date="2020-05" db="EMBL/GenBank/DDBJ databases">
        <authorList>
            <person name="Kim H.-S."/>
            <person name="Proctor R.H."/>
            <person name="Brown D.W."/>
        </authorList>
    </citation>
    <scope>NUCLEOTIDE SEQUENCE</scope>
    <source>
        <strain evidence="7">NRRL 22465</strain>
    </source>
</reference>
<protein>
    <recommendedName>
        <fullName evidence="6">AA1-like domain-containing protein</fullName>
    </recommendedName>
</protein>
<accession>A0A8H4UQL6</accession>
<dbReference type="InterPro" id="IPR032382">
    <property type="entry name" value="AltA1"/>
</dbReference>
<evidence type="ECO:0000256" key="3">
    <source>
        <dbReference type="ARBA" id="ARBA00022729"/>
    </source>
</evidence>
<comment type="subcellular location">
    <subcellularLocation>
        <location evidence="1">Secreted</location>
    </subcellularLocation>
</comment>
<proteinExistence type="predicted"/>
<comment type="caution">
    <text evidence="7">The sequence shown here is derived from an EMBL/GenBank/DDBJ whole genome shotgun (WGS) entry which is preliminary data.</text>
</comment>
<evidence type="ECO:0000256" key="2">
    <source>
        <dbReference type="ARBA" id="ARBA00022525"/>
    </source>
</evidence>
<organism evidence="7 8">
    <name type="scientific">Fusarium zealandicum</name>
    <dbReference type="NCBI Taxonomy" id="1053134"/>
    <lineage>
        <taxon>Eukaryota</taxon>
        <taxon>Fungi</taxon>
        <taxon>Dikarya</taxon>
        <taxon>Ascomycota</taxon>
        <taxon>Pezizomycotina</taxon>
        <taxon>Sordariomycetes</taxon>
        <taxon>Hypocreomycetidae</taxon>
        <taxon>Hypocreales</taxon>
        <taxon>Nectriaceae</taxon>
        <taxon>Fusarium</taxon>
        <taxon>Fusarium staphyleae species complex</taxon>
    </lineage>
</organism>
<dbReference type="OrthoDB" id="3539798at2759"/>
<feature type="signal peptide" evidence="5">
    <location>
        <begin position="1"/>
        <end position="15"/>
    </location>
</feature>
<sequence length="186" mass="20702">MQFLTTLLLATSAMALPLVTLSSRTDSESCIAKGSEVTEWTIHDFDFHASFTKDSSKKQKAAGSVSFTLENPALSYKAKCHAKSDHADNFFYGNTDYDCDVPVKGEAASFTYHRKSGKLAITQSWSCRKEGGRFEAKGETKVKLDCNKSSWKHSDYKTDEKVTSQRKLTCEKKTFKAPITEISSVL</sequence>
<evidence type="ECO:0000256" key="1">
    <source>
        <dbReference type="ARBA" id="ARBA00004613"/>
    </source>
</evidence>
<reference evidence="7" key="1">
    <citation type="journal article" date="2020" name="BMC Genomics">
        <title>Correction to: Identification and distribution of gene clusters required for synthesis of sphingolipid metabolism inhibitors in diverse species of the filamentous fungus Fusarium.</title>
        <authorList>
            <person name="Kim H.S."/>
            <person name="Lohmar J.M."/>
            <person name="Busman M."/>
            <person name="Brown D.W."/>
            <person name="Naumann T.A."/>
            <person name="Divon H.H."/>
            <person name="Lysoe E."/>
            <person name="Uhlig S."/>
            <person name="Proctor R.H."/>
        </authorList>
    </citation>
    <scope>NUCLEOTIDE SEQUENCE</scope>
    <source>
        <strain evidence="7">NRRL 22465</strain>
    </source>
</reference>
<keyword evidence="2" id="KW-0964">Secreted</keyword>
<gene>
    <name evidence="7" type="ORF">FZEAL_2894</name>
</gene>
<dbReference type="GO" id="GO:0005576">
    <property type="term" value="C:extracellular region"/>
    <property type="evidence" value="ECO:0007669"/>
    <property type="project" value="UniProtKB-SubCell"/>
</dbReference>
<evidence type="ECO:0000313" key="7">
    <source>
        <dbReference type="EMBL" id="KAF4981268.1"/>
    </source>
</evidence>
<keyword evidence="3 5" id="KW-0732">Signal</keyword>
<dbReference type="Pfam" id="PF16541">
    <property type="entry name" value="AltA1"/>
    <property type="match status" value="1"/>
</dbReference>
<keyword evidence="4" id="KW-1015">Disulfide bond</keyword>
<feature type="chain" id="PRO_5034097373" description="AA1-like domain-containing protein" evidence="5">
    <location>
        <begin position="16"/>
        <end position="186"/>
    </location>
</feature>
<keyword evidence="8" id="KW-1185">Reference proteome</keyword>
<evidence type="ECO:0000256" key="4">
    <source>
        <dbReference type="ARBA" id="ARBA00023157"/>
    </source>
</evidence>
<dbReference type="Proteomes" id="UP000635477">
    <property type="component" value="Unassembled WGS sequence"/>
</dbReference>
<evidence type="ECO:0000256" key="5">
    <source>
        <dbReference type="SAM" id="SignalP"/>
    </source>
</evidence>